<evidence type="ECO:0000313" key="1">
    <source>
        <dbReference type="EMBL" id="KKU03020.1"/>
    </source>
</evidence>
<gene>
    <name evidence="1" type="ORF">UX05_C0004G0029</name>
</gene>
<dbReference type="AlphaFoldDB" id="A0A0G1Q2W9"/>
<reference evidence="1 2" key="1">
    <citation type="journal article" date="2015" name="Nature">
        <title>rRNA introns, odd ribosomes, and small enigmatic genomes across a large radiation of phyla.</title>
        <authorList>
            <person name="Brown C.T."/>
            <person name="Hug L.A."/>
            <person name="Thomas B.C."/>
            <person name="Sharon I."/>
            <person name="Castelle C.J."/>
            <person name="Singh A."/>
            <person name="Wilkins M.J."/>
            <person name="Williams K.H."/>
            <person name="Banfield J.F."/>
        </authorList>
    </citation>
    <scope>NUCLEOTIDE SEQUENCE [LARGE SCALE GENOMIC DNA]</scope>
</reference>
<organism evidence="1 2">
    <name type="scientific">Candidatus Amesbacteria bacterium GW2011_GWC2_45_19</name>
    <dbReference type="NCBI Taxonomy" id="1618366"/>
    <lineage>
        <taxon>Bacteria</taxon>
        <taxon>Candidatus Amesiibacteriota</taxon>
    </lineage>
</organism>
<comment type="caution">
    <text evidence="1">The sequence shown here is derived from an EMBL/GenBank/DDBJ whole genome shotgun (WGS) entry which is preliminary data.</text>
</comment>
<proteinExistence type="predicted"/>
<dbReference type="Proteomes" id="UP000034264">
    <property type="component" value="Unassembled WGS sequence"/>
</dbReference>
<dbReference type="EMBL" id="LCKS01000004">
    <property type="protein sequence ID" value="KKU03020.1"/>
    <property type="molecule type" value="Genomic_DNA"/>
</dbReference>
<sequence>MGNLETKFRLLQTDFGEFKQEFKEFAHKMEQRFGSISETMDSIVGDFKKFDKVFGTVQI</sequence>
<name>A0A0G1Q2W9_9BACT</name>
<accession>A0A0G1Q2W9</accession>
<protein>
    <submittedName>
        <fullName evidence="1">Uncharacterized protein</fullName>
    </submittedName>
</protein>
<evidence type="ECO:0000313" key="2">
    <source>
        <dbReference type="Proteomes" id="UP000034264"/>
    </source>
</evidence>